<feature type="domain" description="DDH" evidence="7">
    <location>
        <begin position="83"/>
        <end position="229"/>
    </location>
</feature>
<dbReference type="GO" id="GO:0006281">
    <property type="term" value="P:DNA repair"/>
    <property type="evidence" value="ECO:0007669"/>
    <property type="project" value="InterPro"/>
</dbReference>
<dbReference type="InterPro" id="IPR004610">
    <property type="entry name" value="RecJ"/>
</dbReference>
<evidence type="ECO:0000256" key="6">
    <source>
        <dbReference type="SAM" id="Coils"/>
    </source>
</evidence>
<dbReference type="PANTHER" id="PTHR30255">
    <property type="entry name" value="SINGLE-STRANDED-DNA-SPECIFIC EXONUCLEASE RECJ"/>
    <property type="match status" value="1"/>
</dbReference>
<reference evidence="11" key="1">
    <citation type="submission" date="2020-10" db="EMBL/GenBank/DDBJ databases">
        <authorList>
            <person name="Gilroy R."/>
        </authorList>
    </citation>
    <scope>NUCLEOTIDE SEQUENCE</scope>
    <source>
        <strain evidence="11">C6-149</strain>
    </source>
</reference>
<accession>A0A9D9E6D6</accession>
<dbReference type="AlphaFoldDB" id="A0A9D9E6D6"/>
<dbReference type="Gene3D" id="3.10.310.30">
    <property type="match status" value="1"/>
</dbReference>
<feature type="domain" description="RecJ OB" evidence="10">
    <location>
        <begin position="452"/>
        <end position="557"/>
    </location>
</feature>
<dbReference type="Proteomes" id="UP000823614">
    <property type="component" value="Unassembled WGS sequence"/>
</dbReference>
<name>A0A9D9E6D6_9LACO</name>
<sequence length="768" mass="87734">MQIKYNWQFLNKNNSENKEKQLAEKLNVSNLCVELLNNRNINDFDKAKKWLNPTTDLLHDPWQLGEMKKAIERLEIAIEKQEKITIYGDYDVDGVTSTALMYETLINLGANVDFYIPNRFLDGYGPNLDKYKQLIEEGTQLILTVDNGVSGNEAVNYAQSKNVDVVITDHHQLPNQLPNAYAIVHPQYPEKNYPFSGLSGVGVAFKVAQCLQNADVNELFEDLDLLALGEVADLVPLVDENHVLVKWGLQSLRDTERIGLQVLADKAGINLHNIDSSGISFGLAARLNTLGRMDNANEVVNLLTTFDEQEAEQIASKIEKLNSQRQNLVNEIVNETLDQLEDDVPVNILVGTNWHEGVLGIVASRIVDKTNKPTVILTKQENGILKGSGRSVDGFNLFAAINPIRDELVSFGGHAMACGLSLTYENLSLLKTTLIQQIDNQKVSLGKPNLNIDGKLSLKEFNQQNYDDIQKLGPFGIGNPEPIFEVSGKIDDVKLIGTNQKHVKFTLKDNNTKLTLLGFNFGEYYDEFNSIDQLTFIGQMSVNEWKGNKEYQLVILDIDLPEFSVIDNRINRLDENVFNKEGMYVFFNQQLFQKYKDKIDKPIVLYSQLNDHIETDNLILVDIPDSIEQLQNCVNKIQWKKIYLNLYDPFSVYYDKIPDRNMCNKVFHYFRQHKQIIIKHDRIIALSKYLKISYIQLIWLIGMFFEIGFVKIDHGAITNVIDLPRKSINIQETKAFQIWNTKLKTEEKLLYSSRDELVKFIMSMKHVD</sequence>
<dbReference type="GO" id="GO:0008409">
    <property type="term" value="F:5'-3' exonuclease activity"/>
    <property type="evidence" value="ECO:0007669"/>
    <property type="project" value="InterPro"/>
</dbReference>
<evidence type="ECO:0000256" key="3">
    <source>
        <dbReference type="ARBA" id="ARBA00022722"/>
    </source>
</evidence>
<evidence type="ECO:0000256" key="5">
    <source>
        <dbReference type="ARBA" id="ARBA00022839"/>
    </source>
</evidence>
<proteinExistence type="inferred from homology"/>
<comment type="similarity">
    <text evidence="1">Belongs to the RecJ family.</text>
</comment>
<dbReference type="InterPro" id="IPR001667">
    <property type="entry name" value="DDH_dom"/>
</dbReference>
<feature type="domain" description="Single-stranded-DNA-specific exonuclease RecJ C-terminal" evidence="9">
    <location>
        <begin position="565"/>
        <end position="761"/>
    </location>
</feature>
<evidence type="ECO:0000256" key="4">
    <source>
        <dbReference type="ARBA" id="ARBA00022801"/>
    </source>
</evidence>
<organism evidence="11 12">
    <name type="scientific">Candidatus Gallilactobacillus intestinavium</name>
    <dbReference type="NCBI Taxonomy" id="2840838"/>
    <lineage>
        <taxon>Bacteria</taxon>
        <taxon>Bacillati</taxon>
        <taxon>Bacillota</taxon>
        <taxon>Bacilli</taxon>
        <taxon>Lactobacillales</taxon>
        <taxon>Lactobacillaceae</taxon>
        <taxon>Lactobacillaceae incertae sedis</taxon>
        <taxon>Candidatus Gallilactobacillus</taxon>
    </lineage>
</organism>
<feature type="coiled-coil region" evidence="6">
    <location>
        <begin position="311"/>
        <end position="338"/>
    </location>
</feature>
<dbReference type="Pfam" id="PF02272">
    <property type="entry name" value="DHHA1"/>
    <property type="match status" value="1"/>
</dbReference>
<protein>
    <recommendedName>
        <fullName evidence="2">Single-stranded-DNA-specific exonuclease RecJ</fullName>
    </recommendedName>
</protein>
<keyword evidence="6" id="KW-0175">Coiled coil</keyword>
<dbReference type="GO" id="GO:0003676">
    <property type="term" value="F:nucleic acid binding"/>
    <property type="evidence" value="ECO:0007669"/>
    <property type="project" value="InterPro"/>
</dbReference>
<evidence type="ECO:0000313" key="11">
    <source>
        <dbReference type="EMBL" id="MBO8441748.1"/>
    </source>
</evidence>
<dbReference type="Pfam" id="PF10141">
    <property type="entry name" value="ssDNA-exonuc_C"/>
    <property type="match status" value="1"/>
</dbReference>
<evidence type="ECO:0000259" key="10">
    <source>
        <dbReference type="Pfam" id="PF17768"/>
    </source>
</evidence>
<comment type="caution">
    <text evidence="11">The sequence shown here is derived from an EMBL/GenBank/DDBJ whole genome shotgun (WGS) entry which is preliminary data.</text>
</comment>
<reference evidence="11" key="2">
    <citation type="journal article" date="2021" name="PeerJ">
        <title>Extensive microbial diversity within the chicken gut microbiome revealed by metagenomics and culture.</title>
        <authorList>
            <person name="Gilroy R."/>
            <person name="Ravi A."/>
            <person name="Getino M."/>
            <person name="Pursley I."/>
            <person name="Horton D.L."/>
            <person name="Alikhan N.F."/>
            <person name="Baker D."/>
            <person name="Gharbi K."/>
            <person name="Hall N."/>
            <person name="Watson M."/>
            <person name="Adriaenssens E.M."/>
            <person name="Foster-Nyarko E."/>
            <person name="Jarju S."/>
            <person name="Secka A."/>
            <person name="Antonio M."/>
            <person name="Oren A."/>
            <person name="Chaudhuri R.R."/>
            <person name="La Ragione R."/>
            <person name="Hildebrand F."/>
            <person name="Pallen M.J."/>
        </authorList>
    </citation>
    <scope>NUCLEOTIDE SEQUENCE</scope>
    <source>
        <strain evidence="11">C6-149</strain>
    </source>
</reference>
<evidence type="ECO:0000259" key="7">
    <source>
        <dbReference type="Pfam" id="PF01368"/>
    </source>
</evidence>
<dbReference type="GO" id="GO:0006310">
    <property type="term" value="P:DNA recombination"/>
    <property type="evidence" value="ECO:0007669"/>
    <property type="project" value="InterPro"/>
</dbReference>
<dbReference type="InterPro" id="IPR051673">
    <property type="entry name" value="SSDNA_exonuclease_RecJ"/>
</dbReference>
<dbReference type="Pfam" id="PF17768">
    <property type="entry name" value="RecJ_OB"/>
    <property type="match status" value="1"/>
</dbReference>
<evidence type="ECO:0000259" key="9">
    <source>
        <dbReference type="Pfam" id="PF10141"/>
    </source>
</evidence>
<dbReference type="InterPro" id="IPR018779">
    <property type="entry name" value="RecJ_C"/>
</dbReference>
<dbReference type="InterPro" id="IPR038763">
    <property type="entry name" value="DHH_sf"/>
</dbReference>
<keyword evidence="5 11" id="KW-0269">Exonuclease</keyword>
<dbReference type="InterPro" id="IPR041122">
    <property type="entry name" value="RecJ_OB"/>
</dbReference>
<dbReference type="EMBL" id="JADIMP010000083">
    <property type="protein sequence ID" value="MBO8441748.1"/>
    <property type="molecule type" value="Genomic_DNA"/>
</dbReference>
<dbReference type="InterPro" id="IPR003156">
    <property type="entry name" value="DHHA1_dom"/>
</dbReference>
<dbReference type="SUPFAM" id="SSF64182">
    <property type="entry name" value="DHH phosphoesterases"/>
    <property type="match status" value="1"/>
</dbReference>
<keyword evidence="4" id="KW-0378">Hydrolase</keyword>
<evidence type="ECO:0000256" key="2">
    <source>
        <dbReference type="ARBA" id="ARBA00019841"/>
    </source>
</evidence>
<evidence type="ECO:0000256" key="1">
    <source>
        <dbReference type="ARBA" id="ARBA00005915"/>
    </source>
</evidence>
<evidence type="ECO:0000313" key="12">
    <source>
        <dbReference type="Proteomes" id="UP000823614"/>
    </source>
</evidence>
<evidence type="ECO:0000259" key="8">
    <source>
        <dbReference type="Pfam" id="PF02272"/>
    </source>
</evidence>
<dbReference type="Pfam" id="PF01368">
    <property type="entry name" value="DHH"/>
    <property type="match status" value="1"/>
</dbReference>
<dbReference type="PANTHER" id="PTHR30255:SF2">
    <property type="entry name" value="SINGLE-STRANDED-DNA-SPECIFIC EXONUCLEASE RECJ"/>
    <property type="match status" value="1"/>
</dbReference>
<keyword evidence="3" id="KW-0540">Nuclease</keyword>
<dbReference type="NCBIfam" id="TIGR00644">
    <property type="entry name" value="recJ"/>
    <property type="match status" value="1"/>
</dbReference>
<gene>
    <name evidence="11" type="primary">recJ</name>
    <name evidence="11" type="ORF">IAA89_04900</name>
</gene>
<feature type="domain" description="DHHA1" evidence="8">
    <location>
        <begin position="349"/>
        <end position="438"/>
    </location>
</feature>
<dbReference type="Gene3D" id="3.90.1640.30">
    <property type="match status" value="1"/>
</dbReference>